<evidence type="ECO:0008006" key="3">
    <source>
        <dbReference type="Google" id="ProtNLM"/>
    </source>
</evidence>
<evidence type="ECO:0000313" key="1">
    <source>
        <dbReference type="EMBL" id="QTN01137.1"/>
    </source>
</evidence>
<dbReference type="Proteomes" id="UP000665043">
    <property type="component" value="Chromosome"/>
</dbReference>
<proteinExistence type="predicted"/>
<dbReference type="RefSeq" id="WP_209366258.1">
    <property type="nucleotide sequence ID" value="NZ_CP046956.1"/>
</dbReference>
<sequence length="58" mass="6612">MILEKASNHKIELLHQEEEETQFSFVMKVTSKQTTCPRCGSLSNQNIVGIAESYEICH</sequence>
<organism evidence="1 2">
    <name type="scientific">Sediminibacillus dalangtanensis</name>
    <dbReference type="NCBI Taxonomy" id="2729421"/>
    <lineage>
        <taxon>Bacteria</taxon>
        <taxon>Bacillati</taxon>
        <taxon>Bacillota</taxon>
        <taxon>Bacilli</taxon>
        <taxon>Bacillales</taxon>
        <taxon>Bacillaceae</taxon>
        <taxon>Sediminibacillus</taxon>
    </lineage>
</organism>
<protein>
    <recommendedName>
        <fullName evidence="3">Zinc-finger of transposase IS204/IS1001/IS1096/IS1165</fullName>
    </recommendedName>
</protein>
<reference evidence="1 2" key="1">
    <citation type="submission" date="2019-12" db="EMBL/GenBank/DDBJ databases">
        <title>The whole genome sequencing of a strain isolated from a Mars analog, Dalangtan Playa.</title>
        <authorList>
            <person name="Huang T."/>
        </authorList>
    </citation>
    <scope>NUCLEOTIDE SEQUENCE [LARGE SCALE GENOMIC DNA]</scope>
    <source>
        <strain evidence="1 2">DP4-553-S</strain>
    </source>
</reference>
<keyword evidence="2" id="KW-1185">Reference proteome</keyword>
<accession>A0ABX7VW05</accession>
<evidence type="ECO:0000313" key="2">
    <source>
        <dbReference type="Proteomes" id="UP000665043"/>
    </source>
</evidence>
<name>A0ABX7VW05_9BACI</name>
<gene>
    <name evidence="1" type="ORF">ERJ70_18710</name>
</gene>
<dbReference type="EMBL" id="CP046956">
    <property type="protein sequence ID" value="QTN01137.1"/>
    <property type="molecule type" value="Genomic_DNA"/>
</dbReference>